<keyword evidence="4" id="KW-1185">Reference proteome</keyword>
<dbReference type="GeneID" id="14886182"/>
<feature type="domain" description="EF-hand" evidence="2">
    <location>
        <begin position="65"/>
        <end position="100"/>
    </location>
</feature>
<dbReference type="PROSITE" id="PS00018">
    <property type="entry name" value="EF_HAND_1"/>
    <property type="match status" value="1"/>
</dbReference>
<evidence type="ECO:0000313" key="4">
    <source>
        <dbReference type="Proteomes" id="UP000014680"/>
    </source>
</evidence>
<dbReference type="VEuPathDB" id="AmoebaDB:EIN_095440"/>
<gene>
    <name evidence="3" type="ORF">EIN_095440</name>
</gene>
<proteinExistence type="predicted"/>
<protein>
    <recommendedName>
        <fullName evidence="2">EF-hand domain-containing protein</fullName>
    </recommendedName>
</protein>
<name>A0A0A1U076_ENTIV</name>
<dbReference type="Proteomes" id="UP000014680">
    <property type="component" value="Unassembled WGS sequence"/>
</dbReference>
<reference evidence="3 4" key="1">
    <citation type="submission" date="2012-10" db="EMBL/GenBank/DDBJ databases">
        <authorList>
            <person name="Zafar N."/>
            <person name="Inman J."/>
            <person name="Hall N."/>
            <person name="Lorenzi H."/>
            <person name="Caler E."/>
        </authorList>
    </citation>
    <scope>NUCLEOTIDE SEQUENCE [LARGE SCALE GENOMIC DNA]</scope>
    <source>
        <strain evidence="3 4">IP1</strain>
    </source>
</reference>
<dbReference type="PROSITE" id="PS50222">
    <property type="entry name" value="EF_HAND_2"/>
    <property type="match status" value="1"/>
</dbReference>
<dbReference type="Gene3D" id="1.10.238.10">
    <property type="entry name" value="EF-hand"/>
    <property type="match status" value="1"/>
</dbReference>
<dbReference type="AlphaFoldDB" id="A0A0A1U076"/>
<sequence length="130" mass="15320">MAGMLKHVNGEVSKKNGYTIERDVLLLILNYADGKGIFCAKDKLLNKREFKYILDAIPKKFESTPQRTLIRIFFNLIDENKDGFIEENEFARLYENRDEKSRKTHFQYANKSRTGKLTFDEFVKIFILKS</sequence>
<dbReference type="Pfam" id="PF13499">
    <property type="entry name" value="EF-hand_7"/>
    <property type="match status" value="1"/>
</dbReference>
<dbReference type="InterPro" id="IPR018247">
    <property type="entry name" value="EF_Hand_1_Ca_BS"/>
</dbReference>
<dbReference type="InterPro" id="IPR002048">
    <property type="entry name" value="EF_hand_dom"/>
</dbReference>
<dbReference type="SUPFAM" id="SSF47473">
    <property type="entry name" value="EF-hand"/>
    <property type="match status" value="1"/>
</dbReference>
<evidence type="ECO:0000259" key="2">
    <source>
        <dbReference type="PROSITE" id="PS50222"/>
    </source>
</evidence>
<dbReference type="EMBL" id="KB206860">
    <property type="protein sequence ID" value="ELP87287.1"/>
    <property type="molecule type" value="Genomic_DNA"/>
</dbReference>
<evidence type="ECO:0000256" key="1">
    <source>
        <dbReference type="ARBA" id="ARBA00022837"/>
    </source>
</evidence>
<dbReference type="InterPro" id="IPR011992">
    <property type="entry name" value="EF-hand-dom_pair"/>
</dbReference>
<accession>A0A0A1U076</accession>
<dbReference type="RefSeq" id="XP_004254058.1">
    <property type="nucleotide sequence ID" value="XM_004254010.1"/>
</dbReference>
<dbReference type="KEGG" id="eiv:EIN_095440"/>
<evidence type="ECO:0000313" key="3">
    <source>
        <dbReference type="EMBL" id="ELP87287.1"/>
    </source>
</evidence>
<dbReference type="OrthoDB" id="429467at2759"/>
<dbReference type="GO" id="GO:0005509">
    <property type="term" value="F:calcium ion binding"/>
    <property type="evidence" value="ECO:0007669"/>
    <property type="project" value="InterPro"/>
</dbReference>
<organism evidence="3 4">
    <name type="scientific">Entamoeba invadens IP1</name>
    <dbReference type="NCBI Taxonomy" id="370355"/>
    <lineage>
        <taxon>Eukaryota</taxon>
        <taxon>Amoebozoa</taxon>
        <taxon>Evosea</taxon>
        <taxon>Archamoebae</taxon>
        <taxon>Mastigamoebida</taxon>
        <taxon>Entamoebidae</taxon>
        <taxon>Entamoeba</taxon>
    </lineage>
</organism>
<keyword evidence="1" id="KW-0106">Calcium</keyword>